<feature type="domain" description="SCP" evidence="1">
    <location>
        <begin position="46"/>
        <end position="158"/>
    </location>
</feature>
<dbReference type="InterPro" id="IPR014044">
    <property type="entry name" value="CAP_dom"/>
</dbReference>
<protein>
    <submittedName>
        <fullName evidence="2">CAP domain-containing protein</fullName>
    </submittedName>
</protein>
<dbReference type="OrthoDB" id="982527at2"/>
<sequence>MKNVFLMMTIFLGGVLVSCNNEGLEAPAPRAVGEVVAEKQLESQTLNLVNDFRSSLNLGILKYNEKAYDLAFEHAVYMAGTGKLTHDNFQQRAEQLAAEVNAVLVAENLSRNYPDPFETLKGWRESPGHLANIVGDYTHTAVAVVSTKDGQVYYTQLFFKTAGE</sequence>
<dbReference type="Gene3D" id="3.40.33.10">
    <property type="entry name" value="CAP"/>
    <property type="match status" value="1"/>
</dbReference>
<dbReference type="RefSeq" id="WP_136334953.1">
    <property type="nucleotide sequence ID" value="NZ_QXMP01000001.1"/>
</dbReference>
<dbReference type="CDD" id="cd05379">
    <property type="entry name" value="CAP_bacterial"/>
    <property type="match status" value="1"/>
</dbReference>
<evidence type="ECO:0000313" key="2">
    <source>
        <dbReference type="EMBL" id="THD69463.1"/>
    </source>
</evidence>
<evidence type="ECO:0000259" key="1">
    <source>
        <dbReference type="Pfam" id="PF00188"/>
    </source>
</evidence>
<dbReference type="PROSITE" id="PS51257">
    <property type="entry name" value="PROKAR_LIPOPROTEIN"/>
    <property type="match status" value="1"/>
</dbReference>
<proteinExistence type="predicted"/>
<gene>
    <name evidence="2" type="ORF">E7Z59_03810</name>
</gene>
<organism evidence="2 3">
    <name type="scientific">Robertkochia marina</name>
    <dbReference type="NCBI Taxonomy" id="1227945"/>
    <lineage>
        <taxon>Bacteria</taxon>
        <taxon>Pseudomonadati</taxon>
        <taxon>Bacteroidota</taxon>
        <taxon>Flavobacteriia</taxon>
        <taxon>Flavobacteriales</taxon>
        <taxon>Flavobacteriaceae</taxon>
        <taxon>Robertkochia</taxon>
    </lineage>
</organism>
<reference evidence="2 3" key="1">
    <citation type="submission" date="2019-04" db="EMBL/GenBank/DDBJ databases">
        <title>Draft genome sequence of Robertkochia marina CC-AMO-30D.</title>
        <authorList>
            <person name="Hameed A."/>
            <person name="Lin S.-Y."/>
            <person name="Shahina M."/>
            <person name="Lai W.-A."/>
            <person name="Young C.-C."/>
        </authorList>
    </citation>
    <scope>NUCLEOTIDE SEQUENCE [LARGE SCALE GENOMIC DNA]</scope>
    <source>
        <strain evidence="2 3">CC-AMO-30D</strain>
    </source>
</reference>
<dbReference type="AlphaFoldDB" id="A0A4S3M325"/>
<dbReference type="PANTHER" id="PTHR31157:SF1">
    <property type="entry name" value="SCP DOMAIN-CONTAINING PROTEIN"/>
    <property type="match status" value="1"/>
</dbReference>
<comment type="caution">
    <text evidence="2">The sequence shown here is derived from an EMBL/GenBank/DDBJ whole genome shotgun (WGS) entry which is preliminary data.</text>
</comment>
<dbReference type="PANTHER" id="PTHR31157">
    <property type="entry name" value="SCP DOMAIN-CONTAINING PROTEIN"/>
    <property type="match status" value="1"/>
</dbReference>
<dbReference type="InterPro" id="IPR035940">
    <property type="entry name" value="CAP_sf"/>
</dbReference>
<keyword evidence="3" id="KW-1185">Reference proteome</keyword>
<dbReference type="Proteomes" id="UP000305939">
    <property type="component" value="Unassembled WGS sequence"/>
</dbReference>
<dbReference type="Pfam" id="PF00188">
    <property type="entry name" value="CAP"/>
    <property type="match status" value="1"/>
</dbReference>
<accession>A0A4S3M325</accession>
<dbReference type="SUPFAM" id="SSF55797">
    <property type="entry name" value="PR-1-like"/>
    <property type="match status" value="1"/>
</dbReference>
<evidence type="ECO:0000313" key="3">
    <source>
        <dbReference type="Proteomes" id="UP000305939"/>
    </source>
</evidence>
<dbReference type="EMBL" id="SSMC01000001">
    <property type="protein sequence ID" value="THD69463.1"/>
    <property type="molecule type" value="Genomic_DNA"/>
</dbReference>
<name>A0A4S3M325_9FLAO</name>